<reference evidence="1 2" key="1">
    <citation type="submission" date="2021-01" db="EMBL/GenBank/DDBJ databases">
        <title>Evidence that Capnocytophaga endodontalis is a later homotypic synonym for Capnocytophaga genospecies AHN8471, and request for opinion on proposed recognition of strain AHN8471 as type strain of the species.</title>
        <authorList>
            <person name="Nicholson A.C."/>
            <person name="Hopper C.L."/>
            <person name="Gulvik C.A."/>
            <person name="Mcquiston J.R."/>
            <person name="Lau E.F."/>
        </authorList>
    </citation>
    <scope>NUCLEOTIDE SEQUENCE [LARGE SCALE GENOMIC DNA]</scope>
    <source>
        <strain evidence="1 2">AHN9576</strain>
    </source>
</reference>
<protein>
    <submittedName>
        <fullName evidence="1">Uncharacterized protein</fullName>
    </submittedName>
</protein>
<proteinExistence type="predicted"/>
<dbReference type="Proteomes" id="UP000603506">
    <property type="component" value="Unassembled WGS sequence"/>
</dbReference>
<dbReference type="RefSeq" id="WP_203093372.1">
    <property type="nucleotide sequence ID" value="NZ_JAESPH010000004.1"/>
</dbReference>
<evidence type="ECO:0000313" key="1">
    <source>
        <dbReference type="EMBL" id="MBM0651010.1"/>
    </source>
</evidence>
<gene>
    <name evidence="1" type="ORF">JNB19_09650</name>
</gene>
<accession>A0ABS1YX89</accession>
<dbReference type="EMBL" id="JAEUAH010000013">
    <property type="protein sequence ID" value="MBM0651010.1"/>
    <property type="molecule type" value="Genomic_DNA"/>
</dbReference>
<comment type="caution">
    <text evidence="1">The sequence shown here is derived from an EMBL/GenBank/DDBJ whole genome shotgun (WGS) entry which is preliminary data.</text>
</comment>
<sequence length="86" mass="9931">MKTENTNPATQYCFPAEALQEYFTDKVSLQDFARTMRALMFTTSLNFMWQCQDGSGYVPTEIFRGIETLNNFVEVLTPYLSNPNNK</sequence>
<name>A0ABS1YX89_9FLAO</name>
<keyword evidence="2" id="KW-1185">Reference proteome</keyword>
<organism evidence="1 2">
    <name type="scientific">Capnocytophaga genosp. AHN8471</name>
    <dbReference type="NCBI Taxonomy" id="327574"/>
    <lineage>
        <taxon>Bacteria</taxon>
        <taxon>Pseudomonadati</taxon>
        <taxon>Bacteroidota</taxon>
        <taxon>Flavobacteriia</taxon>
        <taxon>Flavobacteriales</taxon>
        <taxon>Flavobacteriaceae</taxon>
        <taxon>Capnocytophaga</taxon>
    </lineage>
</organism>
<evidence type="ECO:0000313" key="2">
    <source>
        <dbReference type="Proteomes" id="UP000603506"/>
    </source>
</evidence>